<name>A0A8T3ADB0_DENNO</name>
<comment type="caution">
    <text evidence="2">The sequence shown here is derived from an EMBL/GenBank/DDBJ whole genome shotgun (WGS) entry which is preliminary data.</text>
</comment>
<evidence type="ECO:0000313" key="2">
    <source>
        <dbReference type="EMBL" id="KAI0494556.1"/>
    </source>
</evidence>
<feature type="domain" description="DUF4218" evidence="1">
    <location>
        <begin position="1"/>
        <end position="27"/>
    </location>
</feature>
<sequence length="330" mass="37456">MVHLLIHLAEEVKLGGPVQYRWMYPFESGGTPLGKITPFNLDDNSFIQAHRYVLRHYDNLECYRQCFKDEQKRKRCGHTHLTISDLERLINERFHEWLRDTSKFEFPGHMCHWILQSLGEILEDVPVGVDQMQWCQLVNQWSKPADKTQACNLLAEEGLTPEEGNIEANERVFSIVMGPEHSGRVRTQGFGVTLTRYFPQSTNEAGGGSASNFGQIASLREEFSAFHDEMRQIVQQFQMNQPPHGGSEMSVMFELGISALPKAIQLETLVTYIWIVNIFVFHLSSDATNYPHSLFYPAGPEIAAEYLCSALKSRRTSSGCKTAAKKHSGG</sequence>
<dbReference type="Proteomes" id="UP000829196">
    <property type="component" value="Unassembled WGS sequence"/>
</dbReference>
<dbReference type="OrthoDB" id="668711at2759"/>
<dbReference type="PANTHER" id="PTHR48258:SF15">
    <property type="entry name" value="OS02G0543900 PROTEIN"/>
    <property type="match status" value="1"/>
</dbReference>
<reference evidence="2" key="1">
    <citation type="journal article" date="2022" name="Front. Genet.">
        <title>Chromosome-Scale Assembly of the Dendrobium nobile Genome Provides Insights Into the Molecular Mechanism of the Biosynthesis of the Medicinal Active Ingredient of Dendrobium.</title>
        <authorList>
            <person name="Xu Q."/>
            <person name="Niu S.-C."/>
            <person name="Li K.-L."/>
            <person name="Zheng P.-J."/>
            <person name="Zhang X.-J."/>
            <person name="Jia Y."/>
            <person name="Liu Y."/>
            <person name="Niu Y.-X."/>
            <person name="Yu L.-H."/>
            <person name="Chen D.-F."/>
            <person name="Zhang G.-Q."/>
        </authorList>
    </citation>
    <scope>NUCLEOTIDE SEQUENCE</scope>
    <source>
        <tissue evidence="2">Leaf</tissue>
    </source>
</reference>
<accession>A0A8T3ADB0</accession>
<dbReference type="InterPro" id="IPR025452">
    <property type="entry name" value="DUF4218"/>
</dbReference>
<evidence type="ECO:0000259" key="1">
    <source>
        <dbReference type="Pfam" id="PF13960"/>
    </source>
</evidence>
<keyword evidence="3" id="KW-1185">Reference proteome</keyword>
<organism evidence="2 3">
    <name type="scientific">Dendrobium nobile</name>
    <name type="common">Orchid</name>
    <dbReference type="NCBI Taxonomy" id="94219"/>
    <lineage>
        <taxon>Eukaryota</taxon>
        <taxon>Viridiplantae</taxon>
        <taxon>Streptophyta</taxon>
        <taxon>Embryophyta</taxon>
        <taxon>Tracheophyta</taxon>
        <taxon>Spermatophyta</taxon>
        <taxon>Magnoliopsida</taxon>
        <taxon>Liliopsida</taxon>
        <taxon>Asparagales</taxon>
        <taxon>Orchidaceae</taxon>
        <taxon>Epidendroideae</taxon>
        <taxon>Malaxideae</taxon>
        <taxon>Dendrobiinae</taxon>
        <taxon>Dendrobium</taxon>
    </lineage>
</organism>
<dbReference type="PANTHER" id="PTHR48258">
    <property type="entry name" value="DUF4218 DOMAIN-CONTAINING PROTEIN-RELATED"/>
    <property type="match status" value="1"/>
</dbReference>
<evidence type="ECO:0000313" key="3">
    <source>
        <dbReference type="Proteomes" id="UP000829196"/>
    </source>
</evidence>
<proteinExistence type="predicted"/>
<dbReference type="AlphaFoldDB" id="A0A8T3ADB0"/>
<protein>
    <recommendedName>
        <fullName evidence="1">DUF4218 domain-containing protein</fullName>
    </recommendedName>
</protein>
<gene>
    <name evidence="2" type="ORF">KFK09_024694</name>
</gene>
<dbReference type="Pfam" id="PF13960">
    <property type="entry name" value="DUF4218"/>
    <property type="match status" value="1"/>
</dbReference>
<dbReference type="EMBL" id="JAGYWB010000017">
    <property type="protein sequence ID" value="KAI0494556.1"/>
    <property type="molecule type" value="Genomic_DNA"/>
</dbReference>